<proteinExistence type="predicted"/>
<organism evidence="2 3">
    <name type="scientific">Hoeflea marina</name>
    <dbReference type="NCBI Taxonomy" id="274592"/>
    <lineage>
        <taxon>Bacteria</taxon>
        <taxon>Pseudomonadati</taxon>
        <taxon>Pseudomonadota</taxon>
        <taxon>Alphaproteobacteria</taxon>
        <taxon>Hyphomicrobiales</taxon>
        <taxon>Rhizobiaceae</taxon>
        <taxon>Hoeflea</taxon>
    </lineage>
</organism>
<dbReference type="PANTHER" id="PTHR39327">
    <property type="match status" value="1"/>
</dbReference>
<comment type="caution">
    <text evidence="2">The sequence shown here is derived from an EMBL/GenBank/DDBJ whole genome shotgun (WGS) entry which is preliminary data.</text>
</comment>
<reference evidence="2 3" key="1">
    <citation type="submission" date="2018-05" db="EMBL/GenBank/DDBJ databases">
        <title>Genomic Encyclopedia of Type Strains, Phase IV (KMG-IV): sequencing the most valuable type-strain genomes for metagenomic binning, comparative biology and taxonomic classification.</title>
        <authorList>
            <person name="Goeker M."/>
        </authorList>
    </citation>
    <scope>NUCLEOTIDE SEQUENCE [LARGE SCALE GENOMIC DNA]</scope>
    <source>
        <strain evidence="2 3">DSM 16791</strain>
    </source>
</reference>
<dbReference type="InterPro" id="IPR010319">
    <property type="entry name" value="Transglutaminase-like_Cys_pept"/>
</dbReference>
<evidence type="ECO:0000313" key="2">
    <source>
        <dbReference type="EMBL" id="PWW04135.1"/>
    </source>
</evidence>
<keyword evidence="1" id="KW-0732">Signal</keyword>
<name>A0A317PTU8_9HYPH</name>
<dbReference type="AlphaFoldDB" id="A0A317PTU8"/>
<gene>
    <name evidence="2" type="ORF">DFR52_101826</name>
</gene>
<dbReference type="Pfam" id="PF06035">
    <property type="entry name" value="Peptidase_C93"/>
    <property type="match status" value="1"/>
</dbReference>
<dbReference type="EMBL" id="QGTR01000001">
    <property type="protein sequence ID" value="PWW04135.1"/>
    <property type="molecule type" value="Genomic_DNA"/>
</dbReference>
<accession>A0A317PTU8</accession>
<evidence type="ECO:0000313" key="3">
    <source>
        <dbReference type="Proteomes" id="UP000246352"/>
    </source>
</evidence>
<dbReference type="InterPro" id="IPR038765">
    <property type="entry name" value="Papain-like_cys_pep_sf"/>
</dbReference>
<dbReference type="SUPFAM" id="SSF54001">
    <property type="entry name" value="Cysteine proteinases"/>
    <property type="match status" value="1"/>
</dbReference>
<evidence type="ECO:0000256" key="1">
    <source>
        <dbReference type="SAM" id="SignalP"/>
    </source>
</evidence>
<feature type="chain" id="PRO_5016403427" evidence="1">
    <location>
        <begin position="26"/>
        <end position="322"/>
    </location>
</feature>
<sequence length="322" mass="34085">MKSKKHTILAAILLVYLGMTASSPARPLAAVDQAPQSLPVFDMMVALPVAGFWTVRAGTEQRAPLSAMAAVSPYFDLVALLGPGNDAGQPADPARPTYGAAAPAAAFSAFAPGRNVNLFGARPIRFGAIPTGKRLALEIRRAASLDRGMLCGSGRCPAEVREFADRIPPAGSGVERLAAEVNRQVNARITYAEDRKTHAMTDHWSLPAETIASGMGDCEDFAVLKMGLMAERGIPMADMAVVVVKDTRRRLYHAVLAVSMDGGTLILDNMRDENRHDTDLPDYAPLFAVGGSGNYIFGYTPAQKIEMASTGNLGQVAPGAGF</sequence>
<dbReference type="PANTHER" id="PTHR39327:SF1">
    <property type="entry name" value="BLR5470 PROTEIN"/>
    <property type="match status" value="1"/>
</dbReference>
<protein>
    <submittedName>
        <fullName evidence="2">Transglutaminase-like cysteine proteinase BTLCP</fullName>
    </submittedName>
</protein>
<keyword evidence="3" id="KW-1185">Reference proteome</keyword>
<dbReference type="Proteomes" id="UP000246352">
    <property type="component" value="Unassembled WGS sequence"/>
</dbReference>
<dbReference type="Gene3D" id="3.10.620.30">
    <property type="match status" value="1"/>
</dbReference>
<feature type="signal peptide" evidence="1">
    <location>
        <begin position="1"/>
        <end position="25"/>
    </location>
</feature>